<feature type="transmembrane region" description="Helical" evidence="1">
    <location>
        <begin position="6"/>
        <end position="29"/>
    </location>
</feature>
<sequence length="212" mass="24125">MFALRLPGAGGLMAVAMGLYAIHIGSWLLNNGKPEIPYEQYNETTKELQTTCNAHGYLQLLVEYPSDPITVFEMLRLDPNARPFFPIENSGRARAVWYQEVKDVVEQRYMKLMEITEPARHRSSAHGDSDDGKQYRTAITMCAEVLAKDKLRQFYLSTFLPLLTAITRGKDRACMWPLVQEFLRKQCGATWTVTGLAALLQDKVIIPNEHCR</sequence>
<dbReference type="VEuPathDB" id="FungiDB:CHGG_10519"/>
<reference evidence="3" key="1">
    <citation type="journal article" date="2015" name="Genome Announc.">
        <title>Draft genome sequence of the cellulolytic fungus Chaetomium globosum.</title>
        <authorList>
            <person name="Cuomo C.A."/>
            <person name="Untereiner W.A."/>
            <person name="Ma L.-J."/>
            <person name="Grabherr M."/>
            <person name="Birren B.W."/>
        </authorList>
    </citation>
    <scope>NUCLEOTIDE SEQUENCE [LARGE SCALE GENOMIC DNA]</scope>
    <source>
        <strain evidence="3">ATCC 6205 / CBS 148.51 / DSM 1962 / NBRC 6347 / NRRL 1970</strain>
    </source>
</reference>
<gene>
    <name evidence="2" type="ORF">CHGG_10519</name>
</gene>
<dbReference type="AlphaFoldDB" id="Q2GND5"/>
<name>Q2GND5_CHAGB</name>
<dbReference type="HOGENOM" id="CLU_1299560_0_0_1"/>
<dbReference type="EMBL" id="CH408035">
    <property type="protein sequence ID" value="EAQ84115.1"/>
    <property type="molecule type" value="Genomic_DNA"/>
</dbReference>
<evidence type="ECO:0000313" key="2">
    <source>
        <dbReference type="EMBL" id="EAQ84115.1"/>
    </source>
</evidence>
<organism evidence="2 3">
    <name type="scientific">Chaetomium globosum (strain ATCC 6205 / CBS 148.51 / DSM 1962 / NBRC 6347 / NRRL 1970)</name>
    <name type="common">Soil fungus</name>
    <dbReference type="NCBI Taxonomy" id="306901"/>
    <lineage>
        <taxon>Eukaryota</taxon>
        <taxon>Fungi</taxon>
        <taxon>Dikarya</taxon>
        <taxon>Ascomycota</taxon>
        <taxon>Pezizomycotina</taxon>
        <taxon>Sordariomycetes</taxon>
        <taxon>Sordariomycetidae</taxon>
        <taxon>Sordariales</taxon>
        <taxon>Chaetomiaceae</taxon>
        <taxon>Chaetomium</taxon>
    </lineage>
</organism>
<evidence type="ECO:0000313" key="3">
    <source>
        <dbReference type="Proteomes" id="UP000001056"/>
    </source>
</evidence>
<dbReference type="RefSeq" id="XP_001228446.1">
    <property type="nucleotide sequence ID" value="XM_001228445.1"/>
</dbReference>
<dbReference type="InParanoid" id="Q2GND5"/>
<dbReference type="Proteomes" id="UP000001056">
    <property type="component" value="Unassembled WGS sequence"/>
</dbReference>
<dbReference type="OrthoDB" id="10320232at2759"/>
<keyword evidence="1" id="KW-1133">Transmembrane helix</keyword>
<evidence type="ECO:0000256" key="1">
    <source>
        <dbReference type="SAM" id="Phobius"/>
    </source>
</evidence>
<keyword evidence="1" id="KW-0812">Transmembrane</keyword>
<keyword evidence="1" id="KW-0472">Membrane</keyword>
<accession>Q2GND5</accession>
<keyword evidence="3" id="KW-1185">Reference proteome</keyword>
<proteinExistence type="predicted"/>
<protein>
    <submittedName>
        <fullName evidence="2">Uncharacterized protein</fullName>
    </submittedName>
</protein>
<dbReference type="GeneID" id="4396905"/>